<dbReference type="Proteomes" id="UP000235005">
    <property type="component" value="Unassembled WGS sequence"/>
</dbReference>
<protein>
    <submittedName>
        <fullName evidence="1">DUF885 domain-containing protein</fullName>
    </submittedName>
</protein>
<dbReference type="PANTHER" id="PTHR33361">
    <property type="entry name" value="GLR0591 PROTEIN"/>
    <property type="match status" value="1"/>
</dbReference>
<evidence type="ECO:0000313" key="2">
    <source>
        <dbReference type="Proteomes" id="UP000235005"/>
    </source>
</evidence>
<dbReference type="InterPro" id="IPR010281">
    <property type="entry name" value="DUF885"/>
</dbReference>
<comment type="caution">
    <text evidence="1">The sequence shown here is derived from an EMBL/GenBank/DDBJ whole genome shotgun (WGS) entry which is preliminary data.</text>
</comment>
<organism evidence="1 2">
    <name type="scientific">Pseudohalioglobus lutimaris</name>
    <dbReference type="NCBI Taxonomy" id="1737061"/>
    <lineage>
        <taxon>Bacteria</taxon>
        <taxon>Pseudomonadati</taxon>
        <taxon>Pseudomonadota</taxon>
        <taxon>Gammaproteobacteria</taxon>
        <taxon>Cellvibrionales</taxon>
        <taxon>Halieaceae</taxon>
        <taxon>Pseudohalioglobus</taxon>
    </lineage>
</organism>
<dbReference type="EMBL" id="PKUS01000037">
    <property type="protein sequence ID" value="PLW67107.1"/>
    <property type="molecule type" value="Genomic_DNA"/>
</dbReference>
<name>A0A2N5WXZ9_9GAMM</name>
<dbReference type="OrthoDB" id="9769898at2"/>
<evidence type="ECO:0000313" key="1">
    <source>
        <dbReference type="EMBL" id="PLW67107.1"/>
    </source>
</evidence>
<accession>A0A2N5WXZ9</accession>
<dbReference type="PANTHER" id="PTHR33361:SF2">
    <property type="entry name" value="DUF885 DOMAIN-CONTAINING PROTEIN"/>
    <property type="match status" value="1"/>
</dbReference>
<dbReference type="AlphaFoldDB" id="A0A2N5WXZ9"/>
<proteinExistence type="predicted"/>
<dbReference type="Pfam" id="PF05960">
    <property type="entry name" value="DUF885"/>
    <property type="match status" value="1"/>
</dbReference>
<dbReference type="RefSeq" id="WP_101518919.1">
    <property type="nucleotide sequence ID" value="NZ_PKUS01000037.1"/>
</dbReference>
<keyword evidence="2" id="KW-1185">Reference proteome</keyword>
<reference evidence="1 2" key="1">
    <citation type="submission" date="2018-01" db="EMBL/GenBank/DDBJ databases">
        <title>The draft genome sequence of Halioglobus lutimaris HF004.</title>
        <authorList>
            <person name="Du Z.-J."/>
            <person name="Shi M.-J."/>
        </authorList>
    </citation>
    <scope>NUCLEOTIDE SEQUENCE [LARGE SCALE GENOMIC DNA]</scope>
    <source>
        <strain evidence="1 2">HF004</strain>
    </source>
</reference>
<gene>
    <name evidence="1" type="ORF">C0039_18490</name>
</gene>
<sequence length="573" mass="63656">MSQFQQLGDAYLELLLENPNTCVEMGVEQKLDDLPDPSLAALSALQRQAEQIVAQAEALYPSLTDFHQQLDTQLIALTARQYAQDASLTFNGRLQAQQLPDAGEEISSGIFFLVTLDPRPAQNRLDNILARLQKVPAYLQAMLGRLDTPVARWVDIDCESIAGLPEFFASILDWARDESYAQLDELGAAIDTANQAIAQYQAQLKQLPTTTHFHIGRDAAESIVASKGIELSLEDIHQVAREFVSSTRNQIESLREKLVEKYGLDPATTAQQLQTYLAEAHAVKVEGGDFEQVITRYKQVAAELETFVKERELFPIPDGQSMNIIQTPGFMRPMIPAGAMMPPPALREGTRTSMVYLTLSQELLAEHTELGIPLMMVHEGIPGHHLQLATATMHASIVRRTFNANEHAEGWTTMLEDYVLDQGLMGELTDEARFVTKLDLSRIGARVGIDLYFMTGDTSYLDIGYDVSTDSEDPFVNAASLLIAATGFTPGRAQSELNWYSQERGYPLSYLVGNRLVWDLKRDFMAATKDKLSALEQDREFHRIYLESGNMPVAKLRTVFEHELGTALGSAAA</sequence>